<feature type="domain" description="Major facilitator superfamily (MFS) profile" evidence="6">
    <location>
        <begin position="20"/>
        <end position="459"/>
    </location>
</feature>
<dbReference type="Gene3D" id="1.20.1250.20">
    <property type="entry name" value="MFS general substrate transporter like domains"/>
    <property type="match status" value="1"/>
</dbReference>
<dbReference type="EMBL" id="LT629710">
    <property type="protein sequence ID" value="SDO85934.1"/>
    <property type="molecule type" value="Genomic_DNA"/>
</dbReference>
<feature type="transmembrane region" description="Helical" evidence="5">
    <location>
        <begin position="272"/>
        <end position="295"/>
    </location>
</feature>
<dbReference type="PANTHER" id="PTHR23501">
    <property type="entry name" value="MAJOR FACILITATOR SUPERFAMILY"/>
    <property type="match status" value="1"/>
</dbReference>
<dbReference type="OrthoDB" id="9778875at2"/>
<feature type="transmembrane region" description="Helical" evidence="5">
    <location>
        <begin position="407"/>
        <end position="427"/>
    </location>
</feature>
<dbReference type="Gene3D" id="1.20.1720.10">
    <property type="entry name" value="Multidrug resistance protein D"/>
    <property type="match status" value="1"/>
</dbReference>
<dbReference type="GO" id="GO:0005886">
    <property type="term" value="C:plasma membrane"/>
    <property type="evidence" value="ECO:0007669"/>
    <property type="project" value="UniProtKB-SubCell"/>
</dbReference>
<sequence length="459" mass="46642">MTIAAPPARPSLFAPGFRAVSIAGVTMVGVQAFEAVAVSTAMPTVAAALGGLNGYALAFGVPAAASIVGMVSSGSWSDRRGPVGALAVGWLLFVTGLLVAGLSTSMTMLIGGRALQGLGSGLTSVALYVVVAKTYPESLRPRIFSAYAAAWVLPALLGPVIAGFVVVHLGWRWVFLLVPFIAVAAAVAGWGPCRRLLAAHDPAPATLTVRESLRRSSFAVMAGLAACLLSVAGQTQRSVAIPAMLVGVLLLVVAIPKLLPSRTYRSGRGLPTVVLLRGLTGAAFTAAEVFLPLLLSRERGLSPTGAGIVLTVGALGWSAGSAWQGRVSASDRRPALLRLGLMMLTIGIAGACATVFPAVPLFSVYVAWTIAGLGIGIAYPTMSVLTLELSATDDEGRNSSALQVNEALLQAITLAVSGTVFAALIVSSHVLPYLAGFTIAAGAAATGAVLASRVRLPTG</sequence>
<dbReference type="SUPFAM" id="SSF103473">
    <property type="entry name" value="MFS general substrate transporter"/>
    <property type="match status" value="1"/>
</dbReference>
<evidence type="ECO:0000313" key="7">
    <source>
        <dbReference type="EMBL" id="SDO85934.1"/>
    </source>
</evidence>
<evidence type="ECO:0000256" key="2">
    <source>
        <dbReference type="ARBA" id="ARBA00022692"/>
    </source>
</evidence>
<dbReference type="Proteomes" id="UP000198741">
    <property type="component" value="Chromosome I"/>
</dbReference>
<protein>
    <submittedName>
        <fullName evidence="7">Major Facilitator Superfamily protein</fullName>
    </submittedName>
</protein>
<feature type="transmembrane region" description="Helical" evidence="5">
    <location>
        <begin position="433"/>
        <end position="451"/>
    </location>
</feature>
<dbReference type="Pfam" id="PF07690">
    <property type="entry name" value="MFS_1"/>
    <property type="match status" value="1"/>
</dbReference>
<keyword evidence="8" id="KW-1185">Reference proteome</keyword>
<dbReference type="PROSITE" id="PS50850">
    <property type="entry name" value="MFS"/>
    <property type="match status" value="1"/>
</dbReference>
<dbReference type="STRING" id="1090615.SAMN04515671_2151"/>
<feature type="transmembrane region" description="Helical" evidence="5">
    <location>
        <begin position="45"/>
        <end position="71"/>
    </location>
</feature>
<feature type="transmembrane region" description="Helical" evidence="5">
    <location>
        <begin position="12"/>
        <end position="33"/>
    </location>
</feature>
<feature type="transmembrane region" description="Helical" evidence="5">
    <location>
        <begin position="335"/>
        <end position="359"/>
    </location>
</feature>
<evidence type="ECO:0000256" key="1">
    <source>
        <dbReference type="ARBA" id="ARBA00004651"/>
    </source>
</evidence>
<keyword evidence="3 5" id="KW-1133">Transmembrane helix</keyword>
<feature type="transmembrane region" description="Helical" evidence="5">
    <location>
        <begin position="144"/>
        <end position="167"/>
    </location>
</feature>
<organism evidence="7 8">
    <name type="scientific">Nakamurella panacisegetis</name>
    <dbReference type="NCBI Taxonomy" id="1090615"/>
    <lineage>
        <taxon>Bacteria</taxon>
        <taxon>Bacillati</taxon>
        <taxon>Actinomycetota</taxon>
        <taxon>Actinomycetes</taxon>
        <taxon>Nakamurellales</taxon>
        <taxon>Nakamurellaceae</taxon>
        <taxon>Nakamurella</taxon>
    </lineage>
</organism>
<feature type="transmembrane region" description="Helical" evidence="5">
    <location>
        <begin position="213"/>
        <end position="233"/>
    </location>
</feature>
<evidence type="ECO:0000256" key="3">
    <source>
        <dbReference type="ARBA" id="ARBA00022989"/>
    </source>
</evidence>
<comment type="subcellular location">
    <subcellularLocation>
        <location evidence="1">Cell membrane</location>
        <topology evidence="1">Multi-pass membrane protein</topology>
    </subcellularLocation>
</comment>
<feature type="transmembrane region" description="Helical" evidence="5">
    <location>
        <begin position="365"/>
        <end position="387"/>
    </location>
</feature>
<dbReference type="AlphaFoldDB" id="A0A1H0MZS2"/>
<keyword evidence="2 5" id="KW-0812">Transmembrane</keyword>
<feature type="transmembrane region" description="Helical" evidence="5">
    <location>
        <begin position="239"/>
        <end position="260"/>
    </location>
</feature>
<evidence type="ECO:0000256" key="5">
    <source>
        <dbReference type="SAM" id="Phobius"/>
    </source>
</evidence>
<accession>A0A1H0MZS2</accession>
<dbReference type="InterPro" id="IPR036259">
    <property type="entry name" value="MFS_trans_sf"/>
</dbReference>
<proteinExistence type="predicted"/>
<dbReference type="GO" id="GO:0022857">
    <property type="term" value="F:transmembrane transporter activity"/>
    <property type="evidence" value="ECO:0007669"/>
    <property type="project" value="InterPro"/>
</dbReference>
<dbReference type="RefSeq" id="WP_090475942.1">
    <property type="nucleotide sequence ID" value="NZ_LT629710.1"/>
</dbReference>
<feature type="transmembrane region" description="Helical" evidence="5">
    <location>
        <begin position="83"/>
        <end position="102"/>
    </location>
</feature>
<name>A0A1H0MZS2_9ACTN</name>
<dbReference type="PANTHER" id="PTHR23501:SF154">
    <property type="entry name" value="MULTIDRUG-EFFLUX TRANSPORTER RV1634-RELATED"/>
    <property type="match status" value="1"/>
</dbReference>
<dbReference type="InterPro" id="IPR020846">
    <property type="entry name" value="MFS_dom"/>
</dbReference>
<gene>
    <name evidence="7" type="ORF">SAMN04515671_2151</name>
</gene>
<evidence type="ECO:0000259" key="6">
    <source>
        <dbReference type="PROSITE" id="PS50850"/>
    </source>
</evidence>
<reference evidence="7 8" key="1">
    <citation type="submission" date="2016-10" db="EMBL/GenBank/DDBJ databases">
        <authorList>
            <person name="de Groot N.N."/>
        </authorList>
    </citation>
    <scope>NUCLEOTIDE SEQUENCE [LARGE SCALE GENOMIC DNA]</scope>
    <source>
        <strain evidence="8">P4-7,KCTC 19426,CECT 7604</strain>
    </source>
</reference>
<keyword evidence="4 5" id="KW-0472">Membrane</keyword>
<feature type="transmembrane region" description="Helical" evidence="5">
    <location>
        <begin position="114"/>
        <end position="132"/>
    </location>
</feature>
<feature type="transmembrane region" description="Helical" evidence="5">
    <location>
        <begin position="301"/>
        <end position="323"/>
    </location>
</feature>
<dbReference type="InterPro" id="IPR011701">
    <property type="entry name" value="MFS"/>
</dbReference>
<evidence type="ECO:0000313" key="8">
    <source>
        <dbReference type="Proteomes" id="UP000198741"/>
    </source>
</evidence>
<evidence type="ECO:0000256" key="4">
    <source>
        <dbReference type="ARBA" id="ARBA00023136"/>
    </source>
</evidence>
<feature type="transmembrane region" description="Helical" evidence="5">
    <location>
        <begin position="173"/>
        <end position="193"/>
    </location>
</feature>